<accession>A0ABP3CPJ6</accession>
<keyword evidence="2" id="KW-1185">Reference proteome</keyword>
<sequence>MKTITAAVCALSLSFGAGIGLNTAKAEEVKVPVAQQGKKNIQVPKRGVSKAYVEKKFGTPTNVEGPVGDPPITKWVYNGYTVYFEYDHVIHAVVHHG</sequence>
<evidence type="ECO:0000313" key="2">
    <source>
        <dbReference type="Proteomes" id="UP001501221"/>
    </source>
</evidence>
<protein>
    <recommendedName>
        <fullName evidence="3">Nickel/cobalt transporter regulator</fullName>
    </recommendedName>
</protein>
<evidence type="ECO:0008006" key="3">
    <source>
        <dbReference type="Google" id="ProtNLM"/>
    </source>
</evidence>
<proteinExistence type="predicted"/>
<evidence type="ECO:0000313" key="1">
    <source>
        <dbReference type="EMBL" id="GAA0212024.1"/>
    </source>
</evidence>
<reference evidence="2" key="1">
    <citation type="journal article" date="2019" name="Int. J. Syst. Evol. Microbiol.">
        <title>The Global Catalogue of Microorganisms (GCM) 10K type strain sequencing project: providing services to taxonomists for standard genome sequencing and annotation.</title>
        <authorList>
            <consortium name="The Broad Institute Genomics Platform"/>
            <consortium name="The Broad Institute Genome Sequencing Center for Infectious Disease"/>
            <person name="Wu L."/>
            <person name="Ma J."/>
        </authorList>
    </citation>
    <scope>NUCLEOTIDE SEQUENCE [LARGE SCALE GENOMIC DNA]</scope>
    <source>
        <strain evidence="2">JCM 16211</strain>
    </source>
</reference>
<dbReference type="RefSeq" id="WP_343989645.1">
    <property type="nucleotide sequence ID" value="NZ_BAAAFM010000008.1"/>
</dbReference>
<gene>
    <name evidence="1" type="ORF">GCM10009123_19080</name>
</gene>
<dbReference type="Proteomes" id="UP001501221">
    <property type="component" value="Unassembled WGS sequence"/>
</dbReference>
<organism evidence="1 2">
    <name type="scientific">Kangiella japonica</name>
    <dbReference type="NCBI Taxonomy" id="647384"/>
    <lineage>
        <taxon>Bacteria</taxon>
        <taxon>Pseudomonadati</taxon>
        <taxon>Pseudomonadota</taxon>
        <taxon>Gammaproteobacteria</taxon>
        <taxon>Kangiellales</taxon>
        <taxon>Kangiellaceae</taxon>
        <taxon>Kangiella</taxon>
    </lineage>
</organism>
<dbReference type="EMBL" id="BAAAFM010000008">
    <property type="protein sequence ID" value="GAA0212024.1"/>
    <property type="molecule type" value="Genomic_DNA"/>
</dbReference>
<name>A0ABP3CPJ6_9GAMM</name>
<comment type="caution">
    <text evidence="1">The sequence shown here is derived from an EMBL/GenBank/DDBJ whole genome shotgun (WGS) entry which is preliminary data.</text>
</comment>